<sequence length="85" mass="9920">MKPTGIENNSLSDIMETMRKLVGKMVRISVKESKPKTHWEEKEGIVEGVYPTVFLFRFKNRRDVDERVAYSYVDVAIDDVKILKN</sequence>
<proteinExistence type="predicted"/>
<gene>
    <name evidence="1" type="ORF">A2Y75_11540</name>
</gene>
<dbReference type="EMBL" id="MELK01000015">
    <property type="protein sequence ID" value="OFW59491.1"/>
    <property type="molecule type" value="Genomic_DNA"/>
</dbReference>
<organism evidence="1 2">
    <name type="scientific">Candidatus Solincola sediminis</name>
    <dbReference type="NCBI Taxonomy" id="1797199"/>
    <lineage>
        <taxon>Bacteria</taxon>
        <taxon>Bacillati</taxon>
        <taxon>Actinomycetota</taxon>
        <taxon>Candidatus Geothermincolia</taxon>
        <taxon>Candidatus Geothermincolales</taxon>
        <taxon>Candidatus Geothermincolaceae</taxon>
        <taxon>Candidatus Solincola</taxon>
    </lineage>
</organism>
<evidence type="ECO:0000313" key="1">
    <source>
        <dbReference type="EMBL" id="OFW59491.1"/>
    </source>
</evidence>
<comment type="caution">
    <text evidence="1">The sequence shown here is derived from an EMBL/GenBank/DDBJ whole genome shotgun (WGS) entry which is preliminary data.</text>
</comment>
<dbReference type="STRING" id="1797197.A2Y75_11540"/>
<dbReference type="GO" id="GO:0006355">
    <property type="term" value="P:regulation of DNA-templated transcription"/>
    <property type="evidence" value="ECO:0007669"/>
    <property type="project" value="InterPro"/>
</dbReference>
<dbReference type="Pfam" id="PF06257">
    <property type="entry name" value="VEG"/>
    <property type="match status" value="1"/>
</dbReference>
<accession>A0A1F2WRK0</accession>
<dbReference type="Gene3D" id="2.30.30.100">
    <property type="match status" value="1"/>
</dbReference>
<evidence type="ECO:0008006" key="3">
    <source>
        <dbReference type="Google" id="ProtNLM"/>
    </source>
</evidence>
<dbReference type="InterPro" id="IPR009366">
    <property type="entry name" value="Protein_Veg"/>
</dbReference>
<dbReference type="AlphaFoldDB" id="A0A1F2WRK0"/>
<dbReference type="Proteomes" id="UP000177876">
    <property type="component" value="Unassembled WGS sequence"/>
</dbReference>
<protein>
    <recommendedName>
        <fullName evidence="3">Veg protein</fullName>
    </recommendedName>
</protein>
<name>A0A1F2WRK0_9ACTN</name>
<evidence type="ECO:0000313" key="2">
    <source>
        <dbReference type="Proteomes" id="UP000177876"/>
    </source>
</evidence>
<reference evidence="1 2" key="1">
    <citation type="journal article" date="2016" name="Nat. Commun.">
        <title>Thousands of microbial genomes shed light on interconnected biogeochemical processes in an aquifer system.</title>
        <authorList>
            <person name="Anantharaman K."/>
            <person name="Brown C.T."/>
            <person name="Hug L.A."/>
            <person name="Sharon I."/>
            <person name="Castelle C.J."/>
            <person name="Probst A.J."/>
            <person name="Thomas B.C."/>
            <person name="Singh A."/>
            <person name="Wilkins M.J."/>
            <person name="Karaoz U."/>
            <person name="Brodie E.L."/>
            <person name="Williams K.H."/>
            <person name="Hubbard S.S."/>
            <person name="Banfield J.F."/>
        </authorList>
    </citation>
    <scope>NUCLEOTIDE SEQUENCE [LARGE SCALE GENOMIC DNA]</scope>
</reference>